<evidence type="ECO:0000313" key="7">
    <source>
        <dbReference type="EMBL" id="EMA52265.1"/>
    </source>
</evidence>
<dbReference type="HAMAP" id="MF_00265">
    <property type="entry name" value="VapC_Nob1"/>
    <property type="match status" value="1"/>
</dbReference>
<keyword evidence="4 5" id="KW-0378">Hydrolase</keyword>
<dbReference type="SUPFAM" id="SSF88723">
    <property type="entry name" value="PIN domain-like"/>
    <property type="match status" value="1"/>
</dbReference>
<sequence>MIVLDTSFLIDYGDGVDTTGEFLANHEDERFLLPAPVYTEYLLGTVHSNGDTDIAAARAELAWCEVVDITAAMALVAAEIADEIGPQGPNLTAVDALVAAVGRELGAPVVSGDGDLTHDGTTKIVETVEY</sequence>
<comment type="function">
    <text evidence="5">Toxic component of a toxin-antitoxin (TA) system. An RNase.</text>
</comment>
<protein>
    <recommendedName>
        <fullName evidence="5">Ribonuclease VapC</fullName>
        <shortName evidence="5">RNase VapC</shortName>
        <ecNumber evidence="5">3.1.-.-</ecNumber>
    </recommendedName>
    <alternativeName>
        <fullName evidence="5">Putative toxin VapC</fullName>
    </alternativeName>
</protein>
<dbReference type="RefSeq" id="WP_007740776.1">
    <property type="nucleotide sequence ID" value="NZ_AOMF01000158.1"/>
</dbReference>
<feature type="binding site" evidence="5">
    <location>
        <position position="95"/>
    </location>
    <ligand>
        <name>Mg(2+)</name>
        <dbReference type="ChEBI" id="CHEBI:18420"/>
    </ligand>
</feature>
<dbReference type="STRING" id="1227457.C451_11985"/>
<keyword evidence="5" id="KW-0460">Magnesium</keyword>
<dbReference type="GO" id="GO:0090729">
    <property type="term" value="F:toxin activity"/>
    <property type="evidence" value="ECO:0007669"/>
    <property type="project" value="UniProtKB-KW"/>
</dbReference>
<dbReference type="GO" id="GO:0004540">
    <property type="term" value="F:RNA nuclease activity"/>
    <property type="evidence" value="ECO:0007669"/>
    <property type="project" value="InterPro"/>
</dbReference>
<feature type="binding site" evidence="5">
    <location>
        <position position="5"/>
    </location>
    <ligand>
        <name>Mg(2+)</name>
        <dbReference type="ChEBI" id="CHEBI:18420"/>
    </ligand>
</feature>
<dbReference type="OrthoDB" id="147588at2157"/>
<evidence type="ECO:0000259" key="6">
    <source>
        <dbReference type="Pfam" id="PF01850"/>
    </source>
</evidence>
<dbReference type="eggNOG" id="arCOG02219">
    <property type="taxonomic scope" value="Archaea"/>
</dbReference>
<comment type="similarity">
    <text evidence="5">Belongs to the PINc/VapC protein family.</text>
</comment>
<keyword evidence="3 5" id="KW-0479">Metal-binding</keyword>
<keyword evidence="8" id="KW-1185">Reference proteome</keyword>
<evidence type="ECO:0000256" key="5">
    <source>
        <dbReference type="HAMAP-Rule" id="MF_00265"/>
    </source>
</evidence>
<comment type="cofactor">
    <cofactor evidence="5">
        <name>Mg(2+)</name>
        <dbReference type="ChEBI" id="CHEBI:18420"/>
    </cofactor>
</comment>
<dbReference type="AlphaFoldDB" id="M0N6E3"/>
<evidence type="ECO:0000256" key="2">
    <source>
        <dbReference type="ARBA" id="ARBA00022722"/>
    </source>
</evidence>
<dbReference type="GO" id="GO:0016787">
    <property type="term" value="F:hydrolase activity"/>
    <property type="evidence" value="ECO:0007669"/>
    <property type="project" value="UniProtKB-KW"/>
</dbReference>
<dbReference type="Proteomes" id="UP000011680">
    <property type="component" value="Unassembled WGS sequence"/>
</dbReference>
<evidence type="ECO:0000256" key="3">
    <source>
        <dbReference type="ARBA" id="ARBA00022723"/>
    </source>
</evidence>
<keyword evidence="1 5" id="KW-1277">Toxin-antitoxin system</keyword>
<keyword evidence="2 5" id="KW-0540">Nuclease</keyword>
<accession>M0N6E3</accession>
<evidence type="ECO:0000256" key="4">
    <source>
        <dbReference type="ARBA" id="ARBA00022801"/>
    </source>
</evidence>
<evidence type="ECO:0000313" key="8">
    <source>
        <dbReference type="Proteomes" id="UP000011680"/>
    </source>
</evidence>
<proteinExistence type="inferred from homology"/>
<dbReference type="EC" id="3.1.-.-" evidence="5"/>
<reference evidence="7 8" key="1">
    <citation type="journal article" date="2014" name="PLoS Genet.">
        <title>Phylogenetically driven sequencing of extremely halophilic archaea reveals strategies for static and dynamic osmo-response.</title>
        <authorList>
            <person name="Becker E.A."/>
            <person name="Seitzer P.M."/>
            <person name="Tritt A."/>
            <person name="Larsen D."/>
            <person name="Krusor M."/>
            <person name="Yao A.I."/>
            <person name="Wu D."/>
            <person name="Madern D."/>
            <person name="Eisen J.A."/>
            <person name="Darling A.E."/>
            <person name="Facciotti M.T."/>
        </authorList>
    </citation>
    <scope>NUCLEOTIDE SEQUENCE [LARGE SCALE GENOMIC DNA]</scope>
    <source>
        <strain evidence="7 8">JCM 13552</strain>
    </source>
</reference>
<dbReference type="EMBL" id="AOMF01000158">
    <property type="protein sequence ID" value="EMA52265.1"/>
    <property type="molecule type" value="Genomic_DNA"/>
</dbReference>
<evidence type="ECO:0000256" key="1">
    <source>
        <dbReference type="ARBA" id="ARBA00022649"/>
    </source>
</evidence>
<dbReference type="InterPro" id="IPR002716">
    <property type="entry name" value="PIN_dom"/>
</dbReference>
<dbReference type="InterPro" id="IPR022907">
    <property type="entry name" value="VapC_family"/>
</dbReference>
<dbReference type="InterPro" id="IPR029060">
    <property type="entry name" value="PIN-like_dom_sf"/>
</dbReference>
<name>M0N6E3_9EURY</name>
<feature type="domain" description="PIN" evidence="6">
    <location>
        <begin position="2"/>
        <end position="116"/>
    </location>
</feature>
<organism evidence="7 8">
    <name type="scientific">Halococcus thailandensis JCM 13552</name>
    <dbReference type="NCBI Taxonomy" id="1227457"/>
    <lineage>
        <taxon>Archaea</taxon>
        <taxon>Methanobacteriati</taxon>
        <taxon>Methanobacteriota</taxon>
        <taxon>Stenosarchaea group</taxon>
        <taxon>Halobacteria</taxon>
        <taxon>Halobacteriales</taxon>
        <taxon>Halococcaceae</taxon>
        <taxon>Halococcus</taxon>
    </lineage>
</organism>
<dbReference type="PATRIC" id="fig|1227457.3.peg.2268"/>
<gene>
    <name evidence="5" type="primary">vapC</name>
    <name evidence="7" type="ORF">C451_11985</name>
</gene>
<dbReference type="GO" id="GO:0000287">
    <property type="term" value="F:magnesium ion binding"/>
    <property type="evidence" value="ECO:0007669"/>
    <property type="project" value="UniProtKB-UniRule"/>
</dbReference>
<dbReference type="Pfam" id="PF01850">
    <property type="entry name" value="PIN"/>
    <property type="match status" value="1"/>
</dbReference>
<comment type="caution">
    <text evidence="7">The sequence shown here is derived from an EMBL/GenBank/DDBJ whole genome shotgun (WGS) entry which is preliminary data.</text>
</comment>
<keyword evidence="5" id="KW-0800">Toxin</keyword>
<dbReference type="Gene3D" id="3.40.50.1010">
    <property type="entry name" value="5'-nuclease"/>
    <property type="match status" value="1"/>
</dbReference>